<reference evidence="1 2" key="1">
    <citation type="journal article" date="2014" name="Genome Biol. Evol.">
        <title>Extensive gene acquisition in the extremely psychrophilic bacterial species Psychroflexus torquis and the link to sea-ice ecosystem specialism.</title>
        <authorList>
            <person name="Feng S."/>
            <person name="Powell S.M."/>
            <person name="Wilson R."/>
            <person name="Bowman J.P."/>
        </authorList>
    </citation>
    <scope>NUCLEOTIDE SEQUENCE [LARGE SCALE GENOMIC DNA]</scope>
    <source>
        <strain evidence="1 2">ACAM 44</strain>
    </source>
</reference>
<sequence length="71" mass="8162">MFKKNFKNKKNSNILSIAKCLMKHILRICNSNHTRGTAVDISRINGQKMFLIGPNDQIKKLQEAMDDFPNV</sequence>
<protein>
    <submittedName>
        <fullName evidence="1">Uncharacterized protein</fullName>
    </submittedName>
</protein>
<name>N1X1U3_9FLAO</name>
<dbReference type="EMBL" id="APLF01000004">
    <property type="protein sequence ID" value="EMY82008.1"/>
    <property type="molecule type" value="Genomic_DNA"/>
</dbReference>
<comment type="caution">
    <text evidence="1">The sequence shown here is derived from an EMBL/GenBank/DDBJ whole genome shotgun (WGS) entry which is preliminary data.</text>
</comment>
<organism evidence="1 2">
    <name type="scientific">Psychroflexus gondwanensis ACAM 44</name>
    <dbReference type="NCBI Taxonomy" id="1189619"/>
    <lineage>
        <taxon>Bacteria</taxon>
        <taxon>Pseudomonadati</taxon>
        <taxon>Bacteroidota</taxon>
        <taxon>Flavobacteriia</taxon>
        <taxon>Flavobacteriales</taxon>
        <taxon>Flavobacteriaceae</taxon>
        <taxon>Psychroflexus</taxon>
    </lineage>
</organism>
<evidence type="ECO:0000313" key="1">
    <source>
        <dbReference type="EMBL" id="EMY82008.1"/>
    </source>
</evidence>
<proteinExistence type="predicted"/>
<dbReference type="STRING" id="1189619.pgond44_05700"/>
<evidence type="ECO:0000313" key="2">
    <source>
        <dbReference type="Proteomes" id="UP000012317"/>
    </source>
</evidence>
<dbReference type="Proteomes" id="UP000012317">
    <property type="component" value="Unassembled WGS sequence"/>
</dbReference>
<gene>
    <name evidence="1" type="ORF">pgond44_05700</name>
</gene>
<dbReference type="AlphaFoldDB" id="N1X1U3"/>
<keyword evidence="2" id="KW-1185">Reference proteome</keyword>
<accession>N1X1U3</accession>